<evidence type="ECO:0000256" key="14">
    <source>
        <dbReference type="ARBA" id="ARBA00022842"/>
    </source>
</evidence>
<evidence type="ECO:0000259" key="15">
    <source>
        <dbReference type="PROSITE" id="PS51094"/>
    </source>
</evidence>
<dbReference type="InterPro" id="IPR018274">
    <property type="entry name" value="PEP_util_AS"/>
</dbReference>
<dbReference type="Pfam" id="PF00381">
    <property type="entry name" value="PTS-HPr"/>
    <property type="match status" value="1"/>
</dbReference>
<dbReference type="Pfam" id="PF00359">
    <property type="entry name" value="PTS_EIIA_2"/>
    <property type="match status" value="1"/>
</dbReference>
<dbReference type="Gene3D" id="3.30.1340.10">
    <property type="entry name" value="HPr-like"/>
    <property type="match status" value="1"/>
</dbReference>
<evidence type="ECO:0000256" key="11">
    <source>
        <dbReference type="ARBA" id="ARBA00022683"/>
    </source>
</evidence>
<dbReference type="InterPro" id="IPR036637">
    <property type="entry name" value="Phosphohistidine_dom_sf"/>
</dbReference>
<dbReference type="InterPro" id="IPR001020">
    <property type="entry name" value="PTS_HPr_His_P_site"/>
</dbReference>
<keyword evidence="13" id="KW-0418">Kinase</keyword>
<dbReference type="InterPro" id="IPR035895">
    <property type="entry name" value="HPr-like_sf"/>
</dbReference>
<feature type="domain" description="PTS EIIA type-2" evidence="15">
    <location>
        <begin position="1"/>
        <end position="141"/>
    </location>
</feature>
<evidence type="ECO:0000313" key="17">
    <source>
        <dbReference type="EMBL" id="SFN88029.1"/>
    </source>
</evidence>
<keyword evidence="12" id="KW-0479">Metal-binding</keyword>
<evidence type="ECO:0000259" key="16">
    <source>
        <dbReference type="PROSITE" id="PS51350"/>
    </source>
</evidence>
<gene>
    <name evidence="17" type="ORF">SAMN04488056_102278</name>
</gene>
<dbReference type="GO" id="GO:0046872">
    <property type="term" value="F:metal ion binding"/>
    <property type="evidence" value="ECO:0007669"/>
    <property type="project" value="UniProtKB-KW"/>
</dbReference>
<proteinExistence type="inferred from homology"/>
<dbReference type="PANTHER" id="PTHR46244">
    <property type="entry name" value="PHOSPHOENOLPYRUVATE-PROTEIN PHOSPHOTRANSFERASE"/>
    <property type="match status" value="1"/>
</dbReference>
<dbReference type="InterPro" id="IPR000121">
    <property type="entry name" value="PEP_util_C"/>
</dbReference>
<dbReference type="CDD" id="cd00211">
    <property type="entry name" value="PTS_IIA_fru"/>
    <property type="match status" value="1"/>
</dbReference>
<dbReference type="EMBL" id="FOVR01000002">
    <property type="protein sequence ID" value="SFN88029.1"/>
    <property type="molecule type" value="Genomic_DNA"/>
</dbReference>
<name>A0A1I5CLZ9_9HYPH</name>
<comment type="cofactor">
    <cofactor evidence="2">
        <name>Mg(2+)</name>
        <dbReference type="ChEBI" id="CHEBI:18420"/>
    </cofactor>
</comment>
<evidence type="ECO:0000256" key="13">
    <source>
        <dbReference type="ARBA" id="ARBA00022777"/>
    </source>
</evidence>
<dbReference type="InterPro" id="IPR006318">
    <property type="entry name" value="PTS_EI-like"/>
</dbReference>
<keyword evidence="7" id="KW-0963">Cytoplasm</keyword>
<dbReference type="InterPro" id="IPR000032">
    <property type="entry name" value="HPr-like"/>
</dbReference>
<dbReference type="EC" id="2.7.3.9" evidence="5"/>
<comment type="catalytic activity">
    <reaction evidence="1">
        <text>L-histidyl-[protein] + phosphoenolpyruvate = N(pros)-phospho-L-histidyl-[protein] + pyruvate</text>
        <dbReference type="Rhea" id="RHEA:23880"/>
        <dbReference type="Rhea" id="RHEA-COMP:9745"/>
        <dbReference type="Rhea" id="RHEA-COMP:9746"/>
        <dbReference type="ChEBI" id="CHEBI:15361"/>
        <dbReference type="ChEBI" id="CHEBI:29979"/>
        <dbReference type="ChEBI" id="CHEBI:58702"/>
        <dbReference type="ChEBI" id="CHEBI:64837"/>
        <dbReference type="EC" id="2.7.3.9"/>
    </reaction>
</comment>
<dbReference type="PROSITE" id="PS51350">
    <property type="entry name" value="PTS_HPR_DOM"/>
    <property type="match status" value="1"/>
</dbReference>
<organism evidence="17 18">
    <name type="scientific">Cohaesibacter marisflavi</name>
    <dbReference type="NCBI Taxonomy" id="655353"/>
    <lineage>
        <taxon>Bacteria</taxon>
        <taxon>Pseudomonadati</taxon>
        <taxon>Pseudomonadota</taxon>
        <taxon>Alphaproteobacteria</taxon>
        <taxon>Hyphomicrobiales</taxon>
        <taxon>Cohaesibacteraceae</taxon>
    </lineage>
</organism>
<dbReference type="SUPFAM" id="SSF52009">
    <property type="entry name" value="Phosphohistidine domain"/>
    <property type="match status" value="1"/>
</dbReference>
<dbReference type="Proteomes" id="UP000199236">
    <property type="component" value="Unassembled WGS sequence"/>
</dbReference>
<dbReference type="NCBIfam" id="TIGR01417">
    <property type="entry name" value="PTS_I_fam"/>
    <property type="match status" value="1"/>
</dbReference>
<dbReference type="InterPro" id="IPR008731">
    <property type="entry name" value="PTS_EIN"/>
</dbReference>
<dbReference type="PRINTS" id="PR00107">
    <property type="entry name" value="PHOSPHOCPHPR"/>
</dbReference>
<keyword evidence="10" id="KW-0808">Transferase</keyword>
<dbReference type="InterPro" id="IPR050499">
    <property type="entry name" value="PEP-utilizing_PTS_enzyme"/>
</dbReference>
<comment type="subcellular location">
    <subcellularLocation>
        <location evidence="3">Cytoplasm</location>
    </subcellularLocation>
</comment>
<evidence type="ECO:0000256" key="2">
    <source>
        <dbReference type="ARBA" id="ARBA00001946"/>
    </source>
</evidence>
<keyword evidence="11" id="KW-0598">Phosphotransferase system</keyword>
<dbReference type="Pfam" id="PF05524">
    <property type="entry name" value="PEP-utilisers_N"/>
    <property type="match status" value="1"/>
</dbReference>
<evidence type="ECO:0000256" key="4">
    <source>
        <dbReference type="ARBA" id="ARBA00007837"/>
    </source>
</evidence>
<dbReference type="GO" id="GO:0008965">
    <property type="term" value="F:phosphoenolpyruvate-protein phosphotransferase activity"/>
    <property type="evidence" value="ECO:0007669"/>
    <property type="project" value="UniProtKB-EC"/>
</dbReference>
<dbReference type="PANTHER" id="PTHR46244:SF6">
    <property type="entry name" value="PHOSPHOENOLPYRUVATE-PROTEIN PHOSPHOTRANSFERASE"/>
    <property type="match status" value="1"/>
</dbReference>
<dbReference type="InterPro" id="IPR016152">
    <property type="entry name" value="PTrfase/Anion_transptr"/>
</dbReference>
<reference evidence="17 18" key="1">
    <citation type="submission" date="2016-10" db="EMBL/GenBank/DDBJ databases">
        <authorList>
            <person name="de Groot N.N."/>
        </authorList>
    </citation>
    <scope>NUCLEOTIDE SEQUENCE [LARGE SCALE GENOMIC DNA]</scope>
    <source>
        <strain evidence="17 18">CGMCC 1.9157</strain>
    </source>
</reference>
<dbReference type="PROSITE" id="PS00369">
    <property type="entry name" value="PTS_HPR_HIS"/>
    <property type="match status" value="1"/>
</dbReference>
<evidence type="ECO:0000256" key="3">
    <source>
        <dbReference type="ARBA" id="ARBA00004496"/>
    </source>
</evidence>
<dbReference type="InterPro" id="IPR040442">
    <property type="entry name" value="Pyrv_kinase-like_dom_sf"/>
</dbReference>
<dbReference type="Pfam" id="PF02896">
    <property type="entry name" value="PEP-utilizers_C"/>
    <property type="match status" value="1"/>
</dbReference>
<feature type="domain" description="HPr" evidence="16">
    <location>
        <begin position="158"/>
        <end position="246"/>
    </location>
</feature>
<dbReference type="CDD" id="cd00367">
    <property type="entry name" value="PTS-HPr_like"/>
    <property type="match status" value="1"/>
</dbReference>
<dbReference type="NCBIfam" id="TIGR01003">
    <property type="entry name" value="PTS_HPr_family"/>
    <property type="match status" value="1"/>
</dbReference>
<dbReference type="SUPFAM" id="SSF51621">
    <property type="entry name" value="Phosphoenolpyruvate/pyruvate domain"/>
    <property type="match status" value="1"/>
</dbReference>
<dbReference type="InterPro" id="IPR023151">
    <property type="entry name" value="PEP_util_CS"/>
</dbReference>
<dbReference type="SUPFAM" id="SSF55594">
    <property type="entry name" value="HPr-like"/>
    <property type="match status" value="1"/>
</dbReference>
<evidence type="ECO:0000256" key="9">
    <source>
        <dbReference type="ARBA" id="ARBA00022597"/>
    </source>
</evidence>
<dbReference type="PRINTS" id="PR01736">
    <property type="entry name" value="PHPHTRNFRASE"/>
</dbReference>
<dbReference type="PROSITE" id="PS51094">
    <property type="entry name" value="PTS_EIIA_TYPE_2"/>
    <property type="match status" value="1"/>
</dbReference>
<dbReference type="GO" id="GO:0005737">
    <property type="term" value="C:cytoplasm"/>
    <property type="evidence" value="ECO:0007669"/>
    <property type="project" value="UniProtKB-SubCell"/>
</dbReference>
<evidence type="ECO:0000256" key="12">
    <source>
        <dbReference type="ARBA" id="ARBA00022723"/>
    </source>
</evidence>
<dbReference type="Gene3D" id="3.20.20.60">
    <property type="entry name" value="Phosphoenolpyruvate-binding domains"/>
    <property type="match status" value="1"/>
</dbReference>
<protein>
    <recommendedName>
        <fullName evidence="5">phosphoenolpyruvate--protein phosphotransferase</fullName>
        <ecNumber evidence="5">2.7.3.9</ecNumber>
    </recommendedName>
</protein>
<keyword evidence="9" id="KW-0762">Sugar transport</keyword>
<dbReference type="PROSITE" id="PS00370">
    <property type="entry name" value="PEP_ENZYMES_PHOS_SITE"/>
    <property type="match status" value="1"/>
</dbReference>
<dbReference type="InterPro" id="IPR036618">
    <property type="entry name" value="PtsI_HPr-bd_sf"/>
</dbReference>
<keyword evidence="14" id="KW-0460">Magnesium</keyword>
<evidence type="ECO:0000256" key="10">
    <source>
        <dbReference type="ARBA" id="ARBA00022679"/>
    </source>
</evidence>
<dbReference type="InterPro" id="IPR002178">
    <property type="entry name" value="PTS_EIIA_type-2_dom"/>
</dbReference>
<dbReference type="GO" id="GO:0016301">
    <property type="term" value="F:kinase activity"/>
    <property type="evidence" value="ECO:0007669"/>
    <property type="project" value="UniProtKB-KW"/>
</dbReference>
<dbReference type="Gene3D" id="3.40.930.10">
    <property type="entry name" value="Mannitol-specific EII, Chain A"/>
    <property type="match status" value="1"/>
</dbReference>
<dbReference type="GO" id="GO:0009401">
    <property type="term" value="P:phosphoenolpyruvate-dependent sugar phosphotransferase system"/>
    <property type="evidence" value="ECO:0007669"/>
    <property type="project" value="UniProtKB-KW"/>
</dbReference>
<keyword evidence="8" id="KW-0597">Phosphoprotein</keyword>
<evidence type="ECO:0000256" key="7">
    <source>
        <dbReference type="ARBA" id="ARBA00022490"/>
    </source>
</evidence>
<sequence length="824" mass="87162">MQFKESAIRVGGQALDKSDAIAKVGELLVKSGNIEPGYIKSMLAREEVANTYLGNGIAIPHGIPKDRELIKETGVAVLQLPDGVIWNNDERVHLVVGIAAKSDEHLTILSNLTDVLDDADEAKRLATTKDAGDIARRLSGGQDTAVDAQDEDAPEEHELGFEYVVTSPHGLHARPATALVDLSKTFQSSILVRNGNKVGDAKSLIGLLKLGIDNGATIRISADGPDAEKALEAIFNAFAEGLEDEDEAAAEAAADHSGSTEVSTYEGAAIAGISASPGIALGPICQLKRGRIVVSEKAEGSSDEESARLDQALATAKAELTVLHDDMLAKQGAAKAAIFKAQGEFLEDPELLGKAREGIAAGASAGWAWKQSFEDHAEALAAMQDEILAARALDLRDVGRRLLKLLADKVEDDPDLPDSPIILVADDLTPSDTAGLDPEQVLGLCTASGGPTSHTAIIARSLDIPAVVGAGETCLALKDGAAVILDGTSGVLVSEPTDKDTDQAKAAQEVYARQAIAEQNACYQPAIMSDGHRIEVVANIGNVEEANAAVVAGGEGVGLLRTEFQFLQRDTEPSEDEQYEAIAAMIKAMNGLPMIIRTLDIGGDKDVPYLATPEEMNPFLGVRGIRLCLLRDDIFRTQLRAIFRASAHGPIRIMYPMISSMDELRVAKTITEEVRQEVGADPVEIGMMIEIPSAVMMAEDFAREVDFFSIGTNDLTQYALAMDRMHPQLAKMADGLNPAVLRLIRKTVEAADAAGIWVGACGGIAGDPLGAQILSGLGVHELSVSIPAIASVKAKIRRLSMAEAKAFAQRALACTEASEVRALK</sequence>
<dbReference type="Pfam" id="PF00391">
    <property type="entry name" value="PEP-utilizers"/>
    <property type="match status" value="1"/>
</dbReference>
<dbReference type="InterPro" id="IPR015813">
    <property type="entry name" value="Pyrv/PenolPyrv_kinase-like_dom"/>
</dbReference>
<evidence type="ECO:0000256" key="1">
    <source>
        <dbReference type="ARBA" id="ARBA00000683"/>
    </source>
</evidence>
<keyword evidence="6" id="KW-0813">Transport</keyword>
<dbReference type="SUPFAM" id="SSF55804">
    <property type="entry name" value="Phoshotransferase/anion transport protein"/>
    <property type="match status" value="1"/>
</dbReference>
<dbReference type="SUPFAM" id="SSF47831">
    <property type="entry name" value="Enzyme I of the PEP:sugar phosphotransferase system HPr-binding (sub)domain"/>
    <property type="match status" value="1"/>
</dbReference>
<dbReference type="InterPro" id="IPR008279">
    <property type="entry name" value="PEP-util_enz_mobile_dom"/>
</dbReference>
<dbReference type="Gene3D" id="1.10.274.10">
    <property type="entry name" value="PtsI, HPr-binding domain"/>
    <property type="match status" value="1"/>
</dbReference>
<dbReference type="PROSITE" id="PS00742">
    <property type="entry name" value="PEP_ENZYMES_2"/>
    <property type="match status" value="1"/>
</dbReference>
<keyword evidence="18" id="KW-1185">Reference proteome</keyword>
<evidence type="ECO:0000313" key="18">
    <source>
        <dbReference type="Proteomes" id="UP000199236"/>
    </source>
</evidence>
<comment type="similarity">
    <text evidence="4">Belongs to the PEP-utilizing enzyme family.</text>
</comment>
<dbReference type="PROSITE" id="PS00372">
    <property type="entry name" value="PTS_EIIA_TYPE_2_HIS"/>
    <property type="match status" value="1"/>
</dbReference>
<evidence type="ECO:0000256" key="6">
    <source>
        <dbReference type="ARBA" id="ARBA00022448"/>
    </source>
</evidence>
<accession>A0A1I5CLZ9</accession>
<evidence type="ECO:0000256" key="5">
    <source>
        <dbReference type="ARBA" id="ARBA00012232"/>
    </source>
</evidence>
<evidence type="ECO:0000256" key="8">
    <source>
        <dbReference type="ARBA" id="ARBA00022553"/>
    </source>
</evidence>
<dbReference type="Gene3D" id="3.50.30.10">
    <property type="entry name" value="Phosphohistidine domain"/>
    <property type="match status" value="1"/>
</dbReference>
<dbReference type="STRING" id="655353.SAMN04488056_102278"/>
<dbReference type="AlphaFoldDB" id="A0A1I5CLZ9"/>